<gene>
    <name evidence="1" type="ORF">K4L44_05815</name>
</gene>
<evidence type="ECO:0000313" key="1">
    <source>
        <dbReference type="EMBL" id="QZE15348.1"/>
    </source>
</evidence>
<sequence>MNFGLKYHSIFSSKVFHKEYEIRILKRDYTGDTLYRSTTMDGAILSKDSATWIKGTSLKFTLKPQIEGEFQELYTEDSKEFKVQLLMNGQIIWQGFILSEQYQEKYTYMSPVTITASDGVGLLKELKYHTYSTFQNHLATMRDCLKETLLELPFSVAIDLTEDSFNPNHSPLVECYDNPKVREDTKLDCYKVLEDILSRYDAELTQLNGQWQITRSCDKLSTRKVYDFQGLYLGNEEAPKVLELTSLGYGDIHVVGVLDMSMTKAMKSAKIEETLDKKNSILPPIIANNGEYAKGWFWNHGGKYKPTGKESFGVMRDTNDDYKRYLKVTQKIKATSLDLLLAFKFGLVGNTTGKVFIQFSFKPTSGNRKWLSKEGWKSSASYIESQEFSATPMSSVSFYEMKLVTDGFNQDGEIELRLYGGKCTAHGNLGVSWSEYKDISVTFIKENNPLPKGFTYHFTVNENATGKERTCKYLTGDAPSVQNIDLAYRGYTTNNNHIPTKAWSDKKLPNKYPLSEILGKMITSRNRKARVTLKGDIRGIHFSYSRIIQHQETLFEVASVSHDLYKDKATVLLVELLSFENRVLDYIRTETKESTGKSSSSGTTGGGASNQGALPKLPLEIDKDNYIVTSKGKTKAIFADHAREADHAKKADLSKESEHAKVADNANKLNNKPDTYFAEAEVVESHMEDTSIHTSTAEKNKWNKASNWIDQNTIQQKAKQSIHSDDSAKLEGKTSKQFIRKDINQEVQGQTSWKDILSALHGFQAGANGKNYFTCIEEMVRFLRPIVSSSFVSGFAGEGMKIDIPNASLELDNLTVRKSATFYEIVIQKLRAVGGMVIISPASMKVSKVTEGGAYWRCYFDTKDGDITNPFVVNDLVRLQTFGGVPRYLWSKVTSIGDDYIHLSKAIKDGNAAPIVGDDLVLLGNTSNQERQNAIILSATGSSNPVIDLYSGINSFSLHDKLSQRMGNLSGIVDPQFGALQGYGLFAQNVYLKGHFALHSGEDIGTVLSSKASTTYVNGKIQTTNKAITDATAAQKKYAEAEANAARVKAEAHADGKVSEEEKRAIKDAETKLQEAKQHAEKCVGDIEIGGRNLIELTRLNILSSNGKGNRFNAFKITPNQFGYWRYRNFTEYGEGNYSISFNAKSNIDQTLHIEISDITIGTLDINSEWRFFSGTRYIDRYIDGNEYRGFVDIICKGEVIISDLKVEKGNKATVWTPTPEDIEKAYQEYVKAKAEAERVKAEAHADGKVSDEEKRAIKDAEAKASAALANAKKYTNTKTDEVKKTLSTKINQTKEDITLQAKRITETNKAITEANSQININSKAITSKVSQTEVNKEFSKTNKAITDATAAQKKYAEAEANAARVKAEAHADGKVSDEEKRAIKDAEAKLQEAKQHAEKCVGDIEIGGRNLIELTRLNILSSNGKGNRFNAFKITPNQFGYWRYRNFTEYGEGNYSISFNAKSNIDQTLHIEISDITIGTLDINSEWRFFSGTRYIDHYIDGNEYRGFVDIICKGEVIISDLKVEKGNKATVWTPTPEDIEKAYQEYVKAKAEAERVKAEAHADGKVSEEEKRAIKDAEAKANAALANAKKYTNTKTEEVKKTLSTEINQTKEDISLQAKRITETNKAITEANSQININSKAITSKVSQTEVNKEFSKTNQSITDAIAAQKKYAETEANAARVKAEAHADGKVSDEEKRAIKDAEAKLQEAKQHAEKCVGDIEIGGRNLLLNSQDYYLLGSDYHTKSKREKGKLTILSNLKDSYWNCYQWITYPFNIEIRGKTLVLSCEIKLTGNWDDLYLEWDFRHKRKRSRVSIDTSNHHWQKVNAILDVPIDWNFTSNPIQCISGFNGRNVLKDSTLEYRNYKLEFGNKATDWTPAPEDINDQIQNIKTSLSTEINQTKEDITLQAKRITETNKGVTSANSKIQINTKAITSKVEKGNIVSTINQSAEAVRIKASKIEVNGQTRFASGYKPEDIKSAITSKLGSLAYASKVSIARLDNTIIDGGYIKTSLIKTKEIHALGNITAGSFNLGNGKFIVTPEGQLTAQGANIIGDLKTGTGGTRLEVDASKNTLYFYKNYKQVLTLGAGPDGASFYLRGDHGGMRIDSPTDSEYAMSIYGSVLINAGKALLPDTSIRGRLTVTQRTRSITIGDIDGDKRIFVSTTGMDLINYHYIVLGSIRVKRNKNWDANNDICWTYGERSVHGFYLYLRAFNGSYQDLYFDFIIIDTL</sequence>
<reference evidence="1" key="1">
    <citation type="submission" date="2021-08" db="EMBL/GenBank/DDBJ databases">
        <title>Novel anaerobic bacterium isolated from sea squirt in East Sea, Republic of Korea.</title>
        <authorList>
            <person name="Nguyen T.H."/>
            <person name="Li Z."/>
            <person name="Lee Y.-J."/>
            <person name="Ko J."/>
            <person name="Kim S.-G."/>
        </authorList>
    </citation>
    <scope>NUCLEOTIDE SEQUENCE</scope>
    <source>
        <strain evidence="1">KCTC 25031</strain>
    </source>
</reference>
<proteinExistence type="predicted"/>
<dbReference type="Proteomes" id="UP000826212">
    <property type="component" value="Chromosome"/>
</dbReference>
<organism evidence="1 2">
    <name type="scientific">Halosquirtibacter laminarini</name>
    <dbReference type="NCBI Taxonomy" id="3374600"/>
    <lineage>
        <taxon>Bacteria</taxon>
        <taxon>Pseudomonadati</taxon>
        <taxon>Bacteroidota</taxon>
        <taxon>Bacteroidia</taxon>
        <taxon>Marinilabiliales</taxon>
        <taxon>Prolixibacteraceae</taxon>
        <taxon>Halosquirtibacter</taxon>
    </lineage>
</organism>
<protein>
    <submittedName>
        <fullName evidence="1">Uncharacterized protein</fullName>
    </submittedName>
</protein>
<name>A0AC61NI14_9BACT</name>
<dbReference type="EMBL" id="CP081303">
    <property type="protein sequence ID" value="QZE15348.1"/>
    <property type="molecule type" value="Genomic_DNA"/>
</dbReference>
<evidence type="ECO:0000313" key="2">
    <source>
        <dbReference type="Proteomes" id="UP000826212"/>
    </source>
</evidence>
<accession>A0AC61NI14</accession>
<keyword evidence="2" id="KW-1185">Reference proteome</keyword>